<feature type="transmembrane region" description="Helical" evidence="7">
    <location>
        <begin position="32"/>
        <end position="54"/>
    </location>
</feature>
<keyword evidence="3 7" id="KW-0812">Transmembrane</keyword>
<gene>
    <name evidence="10" type="primary">LOC115223228</name>
</gene>
<dbReference type="KEGG" id="osn:115223228"/>
<evidence type="ECO:0000256" key="4">
    <source>
        <dbReference type="ARBA" id="ARBA00022989"/>
    </source>
</evidence>
<evidence type="ECO:0000256" key="1">
    <source>
        <dbReference type="ARBA" id="ARBA00004370"/>
    </source>
</evidence>
<dbReference type="Proteomes" id="UP000515154">
    <property type="component" value="Linkage group LG2"/>
</dbReference>
<feature type="transmembrane region" description="Helical" evidence="7">
    <location>
        <begin position="60"/>
        <end position="82"/>
    </location>
</feature>
<dbReference type="AlphaFoldDB" id="A0A6P7TKF6"/>
<evidence type="ECO:0000256" key="5">
    <source>
        <dbReference type="ARBA" id="ARBA00023136"/>
    </source>
</evidence>
<accession>A0A6P7TKF6</accession>
<reference evidence="10" key="1">
    <citation type="submission" date="2025-08" db="UniProtKB">
        <authorList>
            <consortium name="RefSeq"/>
        </authorList>
    </citation>
    <scope>IDENTIFICATION</scope>
</reference>
<feature type="transmembrane region" description="Helical" evidence="7">
    <location>
        <begin position="235"/>
        <end position="254"/>
    </location>
</feature>
<feature type="domain" description="Amino acid transporter transmembrane" evidence="8">
    <location>
        <begin position="119"/>
        <end position="358"/>
    </location>
</feature>
<proteinExistence type="predicted"/>
<evidence type="ECO:0000256" key="2">
    <source>
        <dbReference type="ARBA" id="ARBA00022448"/>
    </source>
</evidence>
<organism evidence="9 10">
    <name type="scientific">Octopus sinensis</name>
    <name type="common">East Asian common octopus</name>
    <dbReference type="NCBI Taxonomy" id="2607531"/>
    <lineage>
        <taxon>Eukaryota</taxon>
        <taxon>Metazoa</taxon>
        <taxon>Spiralia</taxon>
        <taxon>Lophotrochozoa</taxon>
        <taxon>Mollusca</taxon>
        <taxon>Cephalopoda</taxon>
        <taxon>Coleoidea</taxon>
        <taxon>Octopodiformes</taxon>
        <taxon>Octopoda</taxon>
        <taxon>Incirrata</taxon>
        <taxon>Octopodidae</taxon>
        <taxon>Octopus</taxon>
    </lineage>
</organism>
<name>A0A6P7TKF6_9MOLL</name>
<keyword evidence="9" id="KW-1185">Reference proteome</keyword>
<dbReference type="Pfam" id="PF01490">
    <property type="entry name" value="Aa_trans"/>
    <property type="match status" value="1"/>
</dbReference>
<protein>
    <submittedName>
        <fullName evidence="10">Amino acid transporter AVT3C-like isoform X2</fullName>
    </submittedName>
</protein>
<evidence type="ECO:0000259" key="8">
    <source>
        <dbReference type="Pfam" id="PF01490"/>
    </source>
</evidence>
<evidence type="ECO:0000256" key="3">
    <source>
        <dbReference type="ARBA" id="ARBA00022692"/>
    </source>
</evidence>
<sequence>MPSRANSPQADDMDPLAGPDDNTQASSSHRGISYVTASIFIIGEIAGTGLLTLPKALEDTGWIGILVVTLGCALSTFTGITLSKNWCILVDRYSEYMENNQHPYPTLGQITFGKFGRPLAVVATFSTACCAVCILVLIEQDYENSVVSAVEHTPPDFNSFFRGFGTFVYSFGGHSVFLTIQADMKVKQHFSKSLYLGYAITLLIYLPVTIFGYLVFGNRLTFNVLEIITESRLLFATKITIFVHITLAFIILLNPVCQEFEYFLNVPNRFHWKRCLLRLIIMLCIVFMAVSVPNFGSILSLIGSSTITLLSFLFPSLFYLKLAKQKGPWKQIDIPLHILVIHLEIIVVGLFAAASATYSSLEQMITSSFVSPCYT</sequence>
<dbReference type="PANTHER" id="PTHR48017">
    <property type="entry name" value="OS05G0424000 PROTEIN-RELATED"/>
    <property type="match status" value="1"/>
</dbReference>
<evidence type="ECO:0000313" key="9">
    <source>
        <dbReference type="Proteomes" id="UP000515154"/>
    </source>
</evidence>
<dbReference type="RefSeq" id="XP_029649576.2">
    <property type="nucleotide sequence ID" value="XM_029793716.2"/>
</dbReference>
<feature type="region of interest" description="Disordered" evidence="6">
    <location>
        <begin position="1"/>
        <end position="29"/>
    </location>
</feature>
<evidence type="ECO:0000313" key="10">
    <source>
        <dbReference type="RefSeq" id="XP_029649576.2"/>
    </source>
</evidence>
<feature type="transmembrane region" description="Helical" evidence="7">
    <location>
        <begin position="298"/>
        <end position="320"/>
    </location>
</feature>
<dbReference type="GO" id="GO:0016020">
    <property type="term" value="C:membrane"/>
    <property type="evidence" value="ECO:0007669"/>
    <property type="project" value="UniProtKB-SubCell"/>
</dbReference>
<evidence type="ECO:0000256" key="7">
    <source>
        <dbReference type="SAM" id="Phobius"/>
    </source>
</evidence>
<keyword evidence="4 7" id="KW-1133">Transmembrane helix</keyword>
<feature type="transmembrane region" description="Helical" evidence="7">
    <location>
        <begin position="194"/>
        <end position="215"/>
    </location>
</feature>
<feature type="transmembrane region" description="Helical" evidence="7">
    <location>
        <begin position="275"/>
        <end position="292"/>
    </location>
</feature>
<dbReference type="InterPro" id="IPR013057">
    <property type="entry name" value="AA_transpt_TM"/>
</dbReference>
<evidence type="ECO:0000256" key="6">
    <source>
        <dbReference type="SAM" id="MobiDB-lite"/>
    </source>
</evidence>
<keyword evidence="2" id="KW-0813">Transport</keyword>
<feature type="transmembrane region" description="Helical" evidence="7">
    <location>
        <begin position="119"/>
        <end position="138"/>
    </location>
</feature>
<feature type="transmembrane region" description="Helical" evidence="7">
    <location>
        <begin position="160"/>
        <end position="182"/>
    </location>
</feature>
<keyword evidence="5 7" id="KW-0472">Membrane</keyword>
<feature type="transmembrane region" description="Helical" evidence="7">
    <location>
        <begin position="332"/>
        <end position="354"/>
    </location>
</feature>
<comment type="subcellular location">
    <subcellularLocation>
        <location evidence="1">Membrane</location>
    </subcellularLocation>
</comment>